<feature type="non-terminal residue" evidence="2">
    <location>
        <position position="83"/>
    </location>
</feature>
<proteinExistence type="predicted"/>
<dbReference type="EMBL" id="BARS01058549">
    <property type="protein sequence ID" value="GAG49296.1"/>
    <property type="molecule type" value="Genomic_DNA"/>
</dbReference>
<dbReference type="InterPro" id="IPR011128">
    <property type="entry name" value="G3P_DH_NAD-dep_N"/>
</dbReference>
<accession>X0ZM37</accession>
<dbReference type="GO" id="GO:0051287">
    <property type="term" value="F:NAD binding"/>
    <property type="evidence" value="ECO:0007669"/>
    <property type="project" value="InterPro"/>
</dbReference>
<dbReference type="Pfam" id="PF01210">
    <property type="entry name" value="NAD_Gly3P_dh_N"/>
    <property type="match status" value="1"/>
</dbReference>
<name>X0ZM37_9ZZZZ</name>
<sequence length="83" mass="8975">MAKMAVLGAGMMGTATAAHLARRGHEVNLCGTELDKDIIDALRKGKEHPTLHSPVPDNIRLFQATELEEATDKRKTVIIAVIS</sequence>
<reference evidence="2" key="1">
    <citation type="journal article" date="2014" name="Front. Microbiol.">
        <title>High frequency of phylogenetically diverse reductive dehalogenase-homologous genes in deep subseafloor sedimentary metagenomes.</title>
        <authorList>
            <person name="Kawai M."/>
            <person name="Futagami T."/>
            <person name="Toyoda A."/>
            <person name="Takaki Y."/>
            <person name="Nishi S."/>
            <person name="Hori S."/>
            <person name="Arai W."/>
            <person name="Tsubouchi T."/>
            <person name="Morono Y."/>
            <person name="Uchiyama I."/>
            <person name="Ito T."/>
            <person name="Fujiyama A."/>
            <person name="Inagaki F."/>
            <person name="Takami H."/>
        </authorList>
    </citation>
    <scope>NUCLEOTIDE SEQUENCE</scope>
    <source>
        <strain evidence="2">Expedition CK06-06</strain>
    </source>
</reference>
<dbReference type="SUPFAM" id="SSF51735">
    <property type="entry name" value="NAD(P)-binding Rossmann-fold domains"/>
    <property type="match status" value="1"/>
</dbReference>
<evidence type="ECO:0000313" key="2">
    <source>
        <dbReference type="EMBL" id="GAG49296.1"/>
    </source>
</evidence>
<evidence type="ECO:0000259" key="1">
    <source>
        <dbReference type="Pfam" id="PF01210"/>
    </source>
</evidence>
<dbReference type="AlphaFoldDB" id="X0ZM37"/>
<gene>
    <name evidence="2" type="ORF">S01H1_85319</name>
</gene>
<protein>
    <recommendedName>
        <fullName evidence="1">Glycerol-3-phosphate dehydrogenase NAD-dependent N-terminal domain-containing protein</fullName>
    </recommendedName>
</protein>
<dbReference type="Gene3D" id="3.40.50.720">
    <property type="entry name" value="NAD(P)-binding Rossmann-like Domain"/>
    <property type="match status" value="1"/>
</dbReference>
<organism evidence="2">
    <name type="scientific">marine sediment metagenome</name>
    <dbReference type="NCBI Taxonomy" id="412755"/>
    <lineage>
        <taxon>unclassified sequences</taxon>
        <taxon>metagenomes</taxon>
        <taxon>ecological metagenomes</taxon>
    </lineage>
</organism>
<dbReference type="GO" id="GO:0016616">
    <property type="term" value="F:oxidoreductase activity, acting on the CH-OH group of donors, NAD or NADP as acceptor"/>
    <property type="evidence" value="ECO:0007669"/>
    <property type="project" value="InterPro"/>
</dbReference>
<feature type="domain" description="Glycerol-3-phosphate dehydrogenase NAD-dependent N-terminal" evidence="1">
    <location>
        <begin position="3"/>
        <end position="81"/>
    </location>
</feature>
<dbReference type="GO" id="GO:0046168">
    <property type="term" value="P:glycerol-3-phosphate catabolic process"/>
    <property type="evidence" value="ECO:0007669"/>
    <property type="project" value="InterPro"/>
</dbReference>
<comment type="caution">
    <text evidence="2">The sequence shown here is derived from an EMBL/GenBank/DDBJ whole genome shotgun (WGS) entry which is preliminary data.</text>
</comment>
<dbReference type="InterPro" id="IPR036291">
    <property type="entry name" value="NAD(P)-bd_dom_sf"/>
</dbReference>